<dbReference type="CDD" id="cd00254">
    <property type="entry name" value="LT-like"/>
    <property type="match status" value="1"/>
</dbReference>
<dbReference type="PANTHER" id="PTHR37423">
    <property type="entry name" value="SOLUBLE LYTIC MUREIN TRANSGLYCOSYLASE-RELATED"/>
    <property type="match status" value="1"/>
</dbReference>
<comment type="similarity">
    <text evidence="2">Belongs to the virb1 family.</text>
</comment>
<comment type="similarity">
    <text evidence="1">Belongs to the transglycosylase Slt family.</text>
</comment>
<evidence type="ECO:0000256" key="2">
    <source>
        <dbReference type="ARBA" id="ARBA00009387"/>
    </source>
</evidence>
<dbReference type="Gene3D" id="1.10.530.10">
    <property type="match status" value="1"/>
</dbReference>
<dbReference type="Pfam" id="PF01464">
    <property type="entry name" value="SLT"/>
    <property type="match status" value="1"/>
</dbReference>
<keyword evidence="6" id="KW-1185">Reference proteome</keyword>
<keyword evidence="3" id="KW-0732">Signal</keyword>
<dbReference type="SUPFAM" id="SSF53955">
    <property type="entry name" value="Lysozyme-like"/>
    <property type="match status" value="1"/>
</dbReference>
<organism evidence="5 6">
    <name type="scientific">Tropicimonas isoalkanivorans</name>
    <dbReference type="NCBI Taxonomy" id="441112"/>
    <lineage>
        <taxon>Bacteria</taxon>
        <taxon>Pseudomonadati</taxon>
        <taxon>Pseudomonadota</taxon>
        <taxon>Alphaproteobacteria</taxon>
        <taxon>Rhodobacterales</taxon>
        <taxon>Roseobacteraceae</taxon>
        <taxon>Tropicimonas</taxon>
    </lineage>
</organism>
<feature type="domain" description="Transglycosylase SLT" evidence="4">
    <location>
        <begin position="117"/>
        <end position="199"/>
    </location>
</feature>
<evidence type="ECO:0000256" key="3">
    <source>
        <dbReference type="SAM" id="SignalP"/>
    </source>
</evidence>
<evidence type="ECO:0000259" key="4">
    <source>
        <dbReference type="Pfam" id="PF01464"/>
    </source>
</evidence>
<evidence type="ECO:0000256" key="1">
    <source>
        <dbReference type="ARBA" id="ARBA00007734"/>
    </source>
</evidence>
<protein>
    <submittedName>
        <fullName evidence="5">Transglycosylase SLT domain-containing protein</fullName>
    </submittedName>
</protein>
<dbReference type="Proteomes" id="UP000198728">
    <property type="component" value="Unassembled WGS sequence"/>
</dbReference>
<gene>
    <name evidence="5" type="ORF">SAMN04488094_1179</name>
</gene>
<dbReference type="EMBL" id="FOLG01000017">
    <property type="protein sequence ID" value="SFD14532.1"/>
    <property type="molecule type" value="Genomic_DNA"/>
</dbReference>
<sequence>MKKSSRCRSKSLTIALRTASSAAFLACAGISNAEVLVVSGSGSFQRHTTPVGVIAFQPRPETDIAETRSVAPRADRVRPRHPSPDIARLINDTALRYGGHAALRSSGLSVSDWLGVFRANIEIESAYDPAARSHVGAIGLGQLMPATARQLGVDPSDPAQNLDGSARYLLAMLEEFGTVSLALAAYNAGPDAVRTHGGIPPYRETEQHVKRVLTVWHNLSI</sequence>
<reference evidence="5 6" key="1">
    <citation type="submission" date="2016-10" db="EMBL/GenBank/DDBJ databases">
        <authorList>
            <person name="de Groot N.N."/>
        </authorList>
    </citation>
    <scope>NUCLEOTIDE SEQUENCE [LARGE SCALE GENOMIC DNA]</scope>
    <source>
        <strain evidence="5 6">DSM 19548</strain>
    </source>
</reference>
<accession>A0A1I1PXY3</accession>
<dbReference type="STRING" id="441112.SAMN04488094_1179"/>
<feature type="signal peptide" evidence="3">
    <location>
        <begin position="1"/>
        <end position="33"/>
    </location>
</feature>
<proteinExistence type="inferred from homology"/>
<evidence type="ECO:0000313" key="6">
    <source>
        <dbReference type="Proteomes" id="UP000198728"/>
    </source>
</evidence>
<evidence type="ECO:0000313" key="5">
    <source>
        <dbReference type="EMBL" id="SFD14532.1"/>
    </source>
</evidence>
<name>A0A1I1PXY3_9RHOB</name>
<dbReference type="InterPro" id="IPR023346">
    <property type="entry name" value="Lysozyme-like_dom_sf"/>
</dbReference>
<dbReference type="PANTHER" id="PTHR37423:SF2">
    <property type="entry name" value="MEMBRANE-BOUND LYTIC MUREIN TRANSGLYCOSYLASE C"/>
    <property type="match status" value="1"/>
</dbReference>
<dbReference type="AlphaFoldDB" id="A0A1I1PXY3"/>
<feature type="chain" id="PRO_5011600534" evidence="3">
    <location>
        <begin position="34"/>
        <end position="221"/>
    </location>
</feature>
<dbReference type="InterPro" id="IPR008258">
    <property type="entry name" value="Transglycosylase_SLT_dom_1"/>
</dbReference>